<reference evidence="2 4" key="1">
    <citation type="journal article" date="2014" name="BMC Genomics">
        <title>Genome sequence of Anopheles sinensis provides insight into genetics basis of mosquito competence for malaria parasites.</title>
        <authorList>
            <person name="Zhou D."/>
            <person name="Zhang D."/>
            <person name="Ding G."/>
            <person name="Shi L."/>
            <person name="Hou Q."/>
            <person name="Ye Y."/>
            <person name="Xu Y."/>
            <person name="Zhou H."/>
            <person name="Xiong C."/>
            <person name="Li S."/>
            <person name="Yu J."/>
            <person name="Hong S."/>
            <person name="Yu X."/>
            <person name="Zou P."/>
            <person name="Chen C."/>
            <person name="Chang X."/>
            <person name="Wang W."/>
            <person name="Lv Y."/>
            <person name="Sun Y."/>
            <person name="Ma L."/>
            <person name="Shen B."/>
            <person name="Zhu C."/>
        </authorList>
    </citation>
    <scope>NUCLEOTIDE SEQUENCE [LARGE SCALE GENOMIC DNA]</scope>
</reference>
<organism evidence="2">
    <name type="scientific">Anopheles sinensis</name>
    <name type="common">Mosquito</name>
    <dbReference type="NCBI Taxonomy" id="74873"/>
    <lineage>
        <taxon>Eukaryota</taxon>
        <taxon>Metazoa</taxon>
        <taxon>Ecdysozoa</taxon>
        <taxon>Arthropoda</taxon>
        <taxon>Hexapoda</taxon>
        <taxon>Insecta</taxon>
        <taxon>Pterygota</taxon>
        <taxon>Neoptera</taxon>
        <taxon>Endopterygota</taxon>
        <taxon>Diptera</taxon>
        <taxon>Nematocera</taxon>
        <taxon>Culicoidea</taxon>
        <taxon>Culicidae</taxon>
        <taxon>Anophelinae</taxon>
        <taxon>Anopheles</taxon>
    </lineage>
</organism>
<dbReference type="Proteomes" id="UP000030765">
    <property type="component" value="Unassembled WGS sequence"/>
</dbReference>
<dbReference type="AlphaFoldDB" id="A0A084WLC6"/>
<evidence type="ECO:0000313" key="3">
    <source>
        <dbReference type="EnsemblMetazoa" id="ASIC019069-PA"/>
    </source>
</evidence>
<evidence type="ECO:0000313" key="2">
    <source>
        <dbReference type="EMBL" id="KFB51020.1"/>
    </source>
</evidence>
<evidence type="ECO:0000256" key="1">
    <source>
        <dbReference type="SAM" id="MobiDB-lite"/>
    </source>
</evidence>
<protein>
    <submittedName>
        <fullName evidence="2 3">Uncharacterized protein</fullName>
    </submittedName>
</protein>
<evidence type="ECO:0000313" key="4">
    <source>
        <dbReference type="Proteomes" id="UP000030765"/>
    </source>
</evidence>
<reference evidence="3" key="2">
    <citation type="submission" date="2020-05" db="UniProtKB">
        <authorList>
            <consortium name="EnsemblMetazoa"/>
        </authorList>
    </citation>
    <scope>IDENTIFICATION</scope>
</reference>
<dbReference type="EMBL" id="ATLV01024218">
    <property type="status" value="NOT_ANNOTATED_CDS"/>
    <property type="molecule type" value="Genomic_DNA"/>
</dbReference>
<dbReference type="EMBL" id="KE525350">
    <property type="protein sequence ID" value="KFB51020.1"/>
    <property type="molecule type" value="Genomic_DNA"/>
</dbReference>
<feature type="region of interest" description="Disordered" evidence="1">
    <location>
        <begin position="1"/>
        <end position="25"/>
    </location>
</feature>
<dbReference type="VEuPathDB" id="VectorBase:ASIC019069"/>
<keyword evidence="4" id="KW-1185">Reference proteome</keyword>
<gene>
    <name evidence="2" type="ORF">ZHAS_00019069</name>
</gene>
<sequence length="58" mass="6025">MHALSRGEEEEKGPTPGVNDVSGVCSKRCSRPISDDVEVAKVEQAAGGGGGERERLEG</sequence>
<name>A0A084WLC6_ANOSI</name>
<accession>A0A084WLC6</accession>
<dbReference type="EnsemblMetazoa" id="ASIC019069-RA">
    <property type="protein sequence ID" value="ASIC019069-PA"/>
    <property type="gene ID" value="ASIC019069"/>
</dbReference>
<proteinExistence type="predicted"/>
<feature type="compositionally biased region" description="Basic and acidic residues" evidence="1">
    <location>
        <begin position="1"/>
        <end position="13"/>
    </location>
</feature>